<evidence type="ECO:0008006" key="4">
    <source>
        <dbReference type="Google" id="ProtNLM"/>
    </source>
</evidence>
<dbReference type="Proteomes" id="UP000594943">
    <property type="component" value="Chromosome 1"/>
</dbReference>
<organism evidence="2 3">
    <name type="scientific">Burkholderia humptydooensis</name>
    <dbReference type="NCBI Taxonomy" id="430531"/>
    <lineage>
        <taxon>Bacteria</taxon>
        <taxon>Pseudomonadati</taxon>
        <taxon>Pseudomonadota</taxon>
        <taxon>Betaproteobacteria</taxon>
        <taxon>Burkholderiales</taxon>
        <taxon>Burkholderiaceae</taxon>
        <taxon>Burkholderia</taxon>
        <taxon>pseudomallei group</taxon>
    </lineage>
</organism>
<feature type="chain" id="PRO_5032943565" description="Lipoprotein" evidence="1">
    <location>
        <begin position="21"/>
        <end position="147"/>
    </location>
</feature>
<accession>A0A7T2WX65</accession>
<dbReference type="PROSITE" id="PS51257">
    <property type="entry name" value="PROKAR_LIPOPROTEIN"/>
    <property type="match status" value="1"/>
</dbReference>
<protein>
    <recommendedName>
        <fullName evidence="4">Lipoprotein</fullName>
    </recommendedName>
</protein>
<gene>
    <name evidence="2" type="ORF">I6G56_14760</name>
</gene>
<evidence type="ECO:0000313" key="2">
    <source>
        <dbReference type="EMBL" id="QPS42837.1"/>
    </source>
</evidence>
<sequence length="147" mass="15286">MKRLTLAATAAVLIAGCAVTPGIVNKPAATTTTKTAAVQKPTTLPTPKAVGASNQCFIRHPSGYDGLLVFGGVNTQGQYHSCAPGATLEITPASADFIGELVSYVCDANKPVTQTQVLDGTAVRVTCVFRDNGIPQYVQGVHMQVVR</sequence>
<evidence type="ECO:0000313" key="3">
    <source>
        <dbReference type="Proteomes" id="UP000594943"/>
    </source>
</evidence>
<name>A0A7T2WX65_9BURK</name>
<reference evidence="2 3" key="1">
    <citation type="submission" date="2020-12" db="EMBL/GenBank/DDBJ databases">
        <title>FDA dAtabase for Regulatory Grade micrObial Sequences (FDA-ARGOS): Supporting development and validation of Infectious Disease Dx tests.</title>
        <authorList>
            <person name="Nelson B."/>
            <person name="Plummer A."/>
            <person name="Tallon L."/>
            <person name="Sadzewicz L."/>
            <person name="Zhao X."/>
            <person name="Boylan J."/>
            <person name="Ott S."/>
            <person name="Bowen H."/>
            <person name="Vavikolanu K."/>
            <person name="Mehta A."/>
            <person name="Aluvathingal J."/>
            <person name="Nadendla S."/>
            <person name="Myers T."/>
            <person name="Yan Y."/>
            <person name="Sichtig H."/>
        </authorList>
    </citation>
    <scope>NUCLEOTIDE SEQUENCE [LARGE SCALE GENOMIC DNA]</scope>
    <source>
        <strain evidence="2 3">FDAARGOS_899</strain>
    </source>
</reference>
<dbReference type="KEGG" id="bhg:I6G56_14760"/>
<dbReference type="AlphaFoldDB" id="A0A7T2WX65"/>
<dbReference type="EMBL" id="CP065686">
    <property type="protein sequence ID" value="QPS42837.1"/>
    <property type="molecule type" value="Genomic_DNA"/>
</dbReference>
<keyword evidence="1" id="KW-0732">Signal</keyword>
<dbReference type="RefSeq" id="WP_144411928.1">
    <property type="nucleotide sequence ID" value="NZ_CP013380.1"/>
</dbReference>
<feature type="signal peptide" evidence="1">
    <location>
        <begin position="1"/>
        <end position="20"/>
    </location>
</feature>
<evidence type="ECO:0000256" key="1">
    <source>
        <dbReference type="SAM" id="SignalP"/>
    </source>
</evidence>
<proteinExistence type="predicted"/>